<comment type="caution">
    <text evidence="4">The sequence shown here is derived from an EMBL/GenBank/DDBJ whole genome shotgun (WGS) entry which is preliminary data.</text>
</comment>
<dbReference type="Gene3D" id="3.40.640.10">
    <property type="entry name" value="Type I PLP-dependent aspartate aminotransferase-like (Major domain)"/>
    <property type="match status" value="2"/>
</dbReference>
<evidence type="ECO:0000256" key="3">
    <source>
        <dbReference type="RuleBase" id="RU003560"/>
    </source>
</evidence>
<dbReference type="SUPFAM" id="SSF53383">
    <property type="entry name" value="PLP-dependent transferases"/>
    <property type="match status" value="1"/>
</dbReference>
<dbReference type="Pfam" id="PF00202">
    <property type="entry name" value="Aminotran_3"/>
    <property type="match status" value="1"/>
</dbReference>
<dbReference type="GO" id="GO:0008483">
    <property type="term" value="F:transaminase activity"/>
    <property type="evidence" value="ECO:0007669"/>
    <property type="project" value="UniProtKB-KW"/>
</dbReference>
<keyword evidence="4" id="KW-0808">Transferase</keyword>
<dbReference type="GO" id="GO:0030170">
    <property type="term" value="F:pyridoxal phosphate binding"/>
    <property type="evidence" value="ECO:0007669"/>
    <property type="project" value="InterPro"/>
</dbReference>
<dbReference type="Proteomes" id="UP000252586">
    <property type="component" value="Unassembled WGS sequence"/>
</dbReference>
<dbReference type="InterPro" id="IPR015424">
    <property type="entry name" value="PyrdxlP-dep_Trfase"/>
</dbReference>
<evidence type="ECO:0000256" key="1">
    <source>
        <dbReference type="ARBA" id="ARBA00001933"/>
    </source>
</evidence>
<evidence type="ECO:0000313" key="5">
    <source>
        <dbReference type="Proteomes" id="UP000252586"/>
    </source>
</evidence>
<keyword evidence="4" id="KW-0032">Aminotransferase</keyword>
<evidence type="ECO:0000256" key="2">
    <source>
        <dbReference type="ARBA" id="ARBA00022898"/>
    </source>
</evidence>
<organism evidence="4 5">
    <name type="scientific">Nocardia puris</name>
    <dbReference type="NCBI Taxonomy" id="208602"/>
    <lineage>
        <taxon>Bacteria</taxon>
        <taxon>Bacillati</taxon>
        <taxon>Actinomycetota</taxon>
        <taxon>Actinomycetes</taxon>
        <taxon>Mycobacteriales</taxon>
        <taxon>Nocardiaceae</taxon>
        <taxon>Nocardia</taxon>
    </lineage>
</organism>
<accession>A0A366E3L2</accession>
<reference evidence="4 5" key="1">
    <citation type="submission" date="2018-06" db="EMBL/GenBank/DDBJ databases">
        <title>Genomic Encyclopedia of Type Strains, Phase IV (KMG-IV): sequencing the most valuable type-strain genomes for metagenomic binning, comparative biology and taxonomic classification.</title>
        <authorList>
            <person name="Goeker M."/>
        </authorList>
    </citation>
    <scope>NUCLEOTIDE SEQUENCE [LARGE SCALE GENOMIC DNA]</scope>
    <source>
        <strain evidence="4 5">DSM 44599</strain>
    </source>
</reference>
<evidence type="ECO:0000313" key="4">
    <source>
        <dbReference type="EMBL" id="RBO96369.1"/>
    </source>
</evidence>
<proteinExistence type="inferred from homology"/>
<gene>
    <name evidence="4" type="ORF">DFR74_101384</name>
</gene>
<protein>
    <submittedName>
        <fullName evidence="4">Glutamate-1-semialdehyde aminotransferase</fullName>
    </submittedName>
</protein>
<dbReference type="InterPro" id="IPR005814">
    <property type="entry name" value="Aminotrans_3"/>
</dbReference>
<dbReference type="PANTHER" id="PTHR43713:SF3">
    <property type="entry name" value="GLUTAMATE-1-SEMIALDEHYDE 2,1-AMINOMUTASE 1, CHLOROPLASTIC-RELATED"/>
    <property type="match status" value="1"/>
</dbReference>
<comment type="cofactor">
    <cofactor evidence="1">
        <name>pyridoxal 5'-phosphate</name>
        <dbReference type="ChEBI" id="CHEBI:597326"/>
    </cofactor>
</comment>
<keyword evidence="2 3" id="KW-0663">Pyridoxal phosphate</keyword>
<comment type="similarity">
    <text evidence="3">Belongs to the class-III pyridoxal-phosphate-dependent aminotransferase family.</text>
</comment>
<dbReference type="InterPro" id="IPR015422">
    <property type="entry name" value="PyrdxlP-dep_Trfase_small"/>
</dbReference>
<dbReference type="STRING" id="1210090.GCA_001613185_01099"/>
<name>A0A366E3L2_9NOCA</name>
<dbReference type="InterPro" id="IPR015421">
    <property type="entry name" value="PyrdxlP-dep_Trfase_major"/>
</dbReference>
<dbReference type="Gene3D" id="3.90.1150.10">
    <property type="entry name" value="Aspartate Aminotransferase, domain 1"/>
    <property type="match status" value="2"/>
</dbReference>
<keyword evidence="5" id="KW-1185">Reference proteome</keyword>
<dbReference type="AlphaFoldDB" id="A0A366E3L2"/>
<dbReference type="EMBL" id="QNRE01000001">
    <property type="protein sequence ID" value="RBO96369.1"/>
    <property type="molecule type" value="Genomic_DNA"/>
</dbReference>
<sequence>MIRGQSSAFSSGVAVCAWIYSMTSIDAPATPYTYTRGDELFGRAQQVIPGGVYSHLGPLGGCHIPRTAFPQFASRAEGTRFLDVDGNEFIDYLCGYGPNVLGYGDPEVRAAARAQEALADVVTTPAPIMVEFAELLVDTVASADWAYFAKTGGDVTTLAVMTARAATGRRRIVFFEGYYHGVAPWTQKPGVPGVLDQDVAGNIEVPWNDFEALRAVFTEHRGEIAALIANCYNVSALCGHDSLRDVVSSVFYTGSYWMSAVPFAAGITTLTKLRRIDGPARFRELGTRLTSGLVEVAAASGYTLVTSGEPALFYLRLADDDSPTLHQRWIAECVRRGAFLVSHHNHFVNAALTETDIDRTLDIADDAFAALLDAGA</sequence>
<dbReference type="PANTHER" id="PTHR43713">
    <property type="entry name" value="GLUTAMATE-1-SEMIALDEHYDE 2,1-AMINOMUTASE"/>
    <property type="match status" value="1"/>
</dbReference>